<evidence type="ECO:0000313" key="3">
    <source>
        <dbReference type="EMBL" id="MBB6119203.1"/>
    </source>
</evidence>
<comment type="caution">
    <text evidence="3">The sequence shown here is derived from an EMBL/GenBank/DDBJ whole genome shotgun (WGS) entry which is preliminary data.</text>
</comment>
<keyword evidence="4" id="KW-1185">Reference proteome</keyword>
<dbReference type="PANTHER" id="PTHR30337:SF7">
    <property type="entry name" value="PHOSPHOESTERASE"/>
    <property type="match status" value="1"/>
</dbReference>
<dbReference type="PIRSF" id="PIRSF033091">
    <property type="entry name" value="Pesterase_YhaO"/>
    <property type="match status" value="1"/>
</dbReference>
<dbReference type="RefSeq" id="WP_184288570.1">
    <property type="nucleotide sequence ID" value="NZ_JACHJO010000003.1"/>
</dbReference>
<dbReference type="EMBL" id="JACHJO010000003">
    <property type="protein sequence ID" value="MBB6119203.1"/>
    <property type="molecule type" value="Genomic_DNA"/>
</dbReference>
<proteinExistence type="predicted"/>
<dbReference type="Proteomes" id="UP000536604">
    <property type="component" value="Unassembled WGS sequence"/>
</dbReference>
<protein>
    <submittedName>
        <fullName evidence="3">DNA repair exonuclease SbcCD nuclease subunit</fullName>
    </submittedName>
</protein>
<dbReference type="GO" id="GO:0004527">
    <property type="term" value="F:exonuclease activity"/>
    <property type="evidence" value="ECO:0007669"/>
    <property type="project" value="UniProtKB-KW"/>
</dbReference>
<keyword evidence="1" id="KW-0378">Hydrolase</keyword>
<dbReference type="InterPro" id="IPR041796">
    <property type="entry name" value="Mre11_N"/>
</dbReference>
<keyword evidence="3" id="KW-0269">Exonuclease</keyword>
<sequence>MRLLHAADLHIDSPMRGLVRYPGAPDEQLRTAARDALRNLVDLALEEQVTAVLLAGDVYDGTWRDVSTGLFFTAQMERLQEADVPVFMISGNHDAENKMTMSLRLPANVHRFGSREAATVVREDLGLAVHGQSFGQADVRDNLAASYPGAHSGLFNVGLLHTALEGDRNHSPYAPCSLEQLVNHGYDYWALGHIHKRSVEHGDGVHVVFPGNLQGRHAQETGAKGCTLVTVDGASGAAALEHRDLDSSARWHEVRVDMGGAADMDDACVLVEKALAEEVADSAREGRVDAVRVVATGASEAHPVLSGRREEFTANVRQISQQGHFASVWVEKVRVATRRPDRWLPPEQVADLVEDLREEGARLGSDSDRVRRLVESTRLRTKLPRELTDVFDDGAWAEGTAREAVEALTVLLEGNR</sequence>
<evidence type="ECO:0000259" key="2">
    <source>
        <dbReference type="Pfam" id="PF00149"/>
    </source>
</evidence>
<dbReference type="Gene3D" id="3.60.21.10">
    <property type="match status" value="1"/>
</dbReference>
<name>A0A841IKM2_9ACTN</name>
<dbReference type="InterPro" id="IPR004843">
    <property type="entry name" value="Calcineurin-like_PHP"/>
</dbReference>
<dbReference type="AlphaFoldDB" id="A0A841IKM2"/>
<accession>A0A841IKM2</accession>
<dbReference type="PANTHER" id="PTHR30337">
    <property type="entry name" value="COMPONENT OF ATP-DEPENDENT DSDNA EXONUCLEASE"/>
    <property type="match status" value="1"/>
</dbReference>
<feature type="domain" description="Calcineurin-like phosphoesterase" evidence="2">
    <location>
        <begin position="1"/>
        <end position="196"/>
    </location>
</feature>
<dbReference type="SUPFAM" id="SSF56300">
    <property type="entry name" value="Metallo-dependent phosphatases"/>
    <property type="match status" value="1"/>
</dbReference>
<organism evidence="3 4">
    <name type="scientific">Nocardiopsis algeriensis</name>
    <dbReference type="NCBI Taxonomy" id="1478215"/>
    <lineage>
        <taxon>Bacteria</taxon>
        <taxon>Bacillati</taxon>
        <taxon>Actinomycetota</taxon>
        <taxon>Actinomycetes</taxon>
        <taxon>Streptosporangiales</taxon>
        <taxon>Nocardiopsidaceae</taxon>
        <taxon>Nocardiopsis</taxon>
    </lineage>
</organism>
<keyword evidence="3" id="KW-0540">Nuclease</keyword>
<gene>
    <name evidence="3" type="ORF">FHS13_001138</name>
</gene>
<dbReference type="InterPro" id="IPR050535">
    <property type="entry name" value="DNA_Repair-Maintenance_Comp"/>
</dbReference>
<evidence type="ECO:0000313" key="4">
    <source>
        <dbReference type="Proteomes" id="UP000536604"/>
    </source>
</evidence>
<dbReference type="Pfam" id="PF00149">
    <property type="entry name" value="Metallophos"/>
    <property type="match status" value="1"/>
</dbReference>
<evidence type="ECO:0000256" key="1">
    <source>
        <dbReference type="ARBA" id="ARBA00022801"/>
    </source>
</evidence>
<dbReference type="InterPro" id="IPR014576">
    <property type="entry name" value="Pesterase_YhaO"/>
</dbReference>
<dbReference type="InterPro" id="IPR029052">
    <property type="entry name" value="Metallo-depent_PP-like"/>
</dbReference>
<dbReference type="CDD" id="cd00840">
    <property type="entry name" value="MPP_Mre11_N"/>
    <property type="match status" value="1"/>
</dbReference>
<reference evidence="3 4" key="1">
    <citation type="submission" date="2020-08" db="EMBL/GenBank/DDBJ databases">
        <title>Genomic Encyclopedia of Type Strains, Phase III (KMG-III): the genomes of soil and plant-associated and newly described type strains.</title>
        <authorList>
            <person name="Whitman W."/>
        </authorList>
    </citation>
    <scope>NUCLEOTIDE SEQUENCE [LARGE SCALE GENOMIC DNA]</scope>
    <source>
        <strain evidence="3 4">CECT 8712</strain>
    </source>
</reference>